<sequence>MQQARRKLMSRSLVTCCALLLCLSACGGEVGSSDKAQESGSPSDDNFQGVFQSTGEKMATSIAVLARKRIDETDPSDFQKQILEKAVSQGSISTGDYENAWASFKRCFTEKGHGDISFEKTSNGIYDQTYDVPSDSPAEADKIQKDFQLCSSEYSSEISYIYELQVGNPNLYSNPREAALDCLHKSGAVPKNYSLQQLNKDISSGPDATIDVFSSPVQNCFVPNNIFLYDLSKK</sequence>
<organism evidence="2 3">
    <name type="scientific">Bombiscardovia apis</name>
    <dbReference type="NCBI Taxonomy" id="2932182"/>
    <lineage>
        <taxon>Bacteria</taxon>
        <taxon>Bacillati</taxon>
        <taxon>Actinomycetota</taxon>
        <taxon>Actinomycetes</taxon>
        <taxon>Bifidobacteriales</taxon>
        <taxon>Bifidobacteriaceae</taxon>
        <taxon>Bombiscardovia</taxon>
    </lineage>
</organism>
<name>A0ABM8BE32_9BIFI</name>
<accession>A0ABM8BE32</accession>
<feature type="chain" id="PRO_5046764908" description="Lipoprotein" evidence="1">
    <location>
        <begin position="28"/>
        <end position="234"/>
    </location>
</feature>
<proteinExistence type="predicted"/>
<gene>
    <name evidence="2" type="ORF">KIMH_12730</name>
</gene>
<dbReference type="Proteomes" id="UP001321748">
    <property type="component" value="Chromosome"/>
</dbReference>
<evidence type="ECO:0008006" key="4">
    <source>
        <dbReference type="Google" id="ProtNLM"/>
    </source>
</evidence>
<evidence type="ECO:0000313" key="2">
    <source>
        <dbReference type="EMBL" id="BDR55162.1"/>
    </source>
</evidence>
<protein>
    <recommendedName>
        <fullName evidence="4">Lipoprotein</fullName>
    </recommendedName>
</protein>
<keyword evidence="3" id="KW-1185">Reference proteome</keyword>
<reference evidence="2 3" key="1">
    <citation type="journal article" date="2023" name="Microbiol. Spectr.">
        <title>Symbiosis of Carpenter Bees with Uncharacterized Lactic Acid Bacteria Showing NAD Auxotrophy.</title>
        <authorList>
            <person name="Kawasaki S."/>
            <person name="Ozawa K."/>
            <person name="Mori T."/>
            <person name="Yamamoto A."/>
            <person name="Ito M."/>
            <person name="Ohkuma M."/>
            <person name="Sakamoto M."/>
            <person name="Matsutani M."/>
        </authorList>
    </citation>
    <scope>NUCLEOTIDE SEQUENCE [LARGE SCALE GENOMIC DNA]</scope>
    <source>
        <strain evidence="2 3">KimH</strain>
    </source>
</reference>
<evidence type="ECO:0000256" key="1">
    <source>
        <dbReference type="SAM" id="SignalP"/>
    </source>
</evidence>
<evidence type="ECO:0000313" key="3">
    <source>
        <dbReference type="Proteomes" id="UP001321748"/>
    </source>
</evidence>
<keyword evidence="1" id="KW-0732">Signal</keyword>
<feature type="signal peptide" evidence="1">
    <location>
        <begin position="1"/>
        <end position="27"/>
    </location>
</feature>
<dbReference type="EMBL" id="AP026800">
    <property type="protein sequence ID" value="BDR55162.1"/>
    <property type="molecule type" value="Genomic_DNA"/>
</dbReference>